<dbReference type="EMBL" id="BQNB010017764">
    <property type="protein sequence ID" value="GJT66972.1"/>
    <property type="molecule type" value="Genomic_DNA"/>
</dbReference>
<keyword evidence="2" id="KW-1185">Reference proteome</keyword>
<evidence type="ECO:0000313" key="2">
    <source>
        <dbReference type="Proteomes" id="UP001151760"/>
    </source>
</evidence>
<dbReference type="Proteomes" id="UP001151760">
    <property type="component" value="Unassembled WGS sequence"/>
</dbReference>
<reference evidence="1" key="1">
    <citation type="journal article" date="2022" name="Int. J. Mol. Sci.">
        <title>Draft Genome of Tanacetum Coccineum: Genomic Comparison of Closely Related Tanacetum-Family Plants.</title>
        <authorList>
            <person name="Yamashiro T."/>
            <person name="Shiraishi A."/>
            <person name="Nakayama K."/>
            <person name="Satake H."/>
        </authorList>
    </citation>
    <scope>NUCLEOTIDE SEQUENCE</scope>
</reference>
<protein>
    <submittedName>
        <fullName evidence="1">Uncharacterized protein</fullName>
    </submittedName>
</protein>
<sequence length="275" mass="32381">MGLNPCRDSPDVMGLVLIRLLTASLQSKFWTANTVLTLNLVQRIDLKKNGGDLMVFQRWNGGVLGVAVRQREERRIQLKPQVQNSLRSNKLKNLKELSEEELKKMMEIVPAEEVYIEALQVKRPIIDWEVYSEGQIKYWKIVRVGEMLRKFDREDLDKLWSLVKETFSTTNPTEDKERLLWVELKRLYEPDPRDQLWALQKYMHDPLEWKLYNTCGVHHVSTGRGYKIFMLVEKDYPLTKGLTTVMLYNKLQVDQYSEMANELLMKIYSIANSPR</sequence>
<reference evidence="1" key="2">
    <citation type="submission" date="2022-01" db="EMBL/GenBank/DDBJ databases">
        <authorList>
            <person name="Yamashiro T."/>
            <person name="Shiraishi A."/>
            <person name="Satake H."/>
            <person name="Nakayama K."/>
        </authorList>
    </citation>
    <scope>NUCLEOTIDE SEQUENCE</scope>
</reference>
<proteinExistence type="predicted"/>
<comment type="caution">
    <text evidence="1">The sequence shown here is derived from an EMBL/GenBank/DDBJ whole genome shotgun (WGS) entry which is preliminary data.</text>
</comment>
<evidence type="ECO:0000313" key="1">
    <source>
        <dbReference type="EMBL" id="GJT66972.1"/>
    </source>
</evidence>
<accession>A0ABQ5FWD0</accession>
<organism evidence="1 2">
    <name type="scientific">Tanacetum coccineum</name>
    <dbReference type="NCBI Taxonomy" id="301880"/>
    <lineage>
        <taxon>Eukaryota</taxon>
        <taxon>Viridiplantae</taxon>
        <taxon>Streptophyta</taxon>
        <taxon>Embryophyta</taxon>
        <taxon>Tracheophyta</taxon>
        <taxon>Spermatophyta</taxon>
        <taxon>Magnoliopsida</taxon>
        <taxon>eudicotyledons</taxon>
        <taxon>Gunneridae</taxon>
        <taxon>Pentapetalae</taxon>
        <taxon>asterids</taxon>
        <taxon>campanulids</taxon>
        <taxon>Asterales</taxon>
        <taxon>Asteraceae</taxon>
        <taxon>Asteroideae</taxon>
        <taxon>Anthemideae</taxon>
        <taxon>Anthemidinae</taxon>
        <taxon>Tanacetum</taxon>
    </lineage>
</organism>
<name>A0ABQ5FWD0_9ASTR</name>
<gene>
    <name evidence="1" type="ORF">Tco_1018452</name>
</gene>